<protein>
    <recommendedName>
        <fullName evidence="5">Lipoprotein</fullName>
    </recommendedName>
</protein>
<feature type="signal peptide" evidence="2">
    <location>
        <begin position="1"/>
        <end position="18"/>
    </location>
</feature>
<feature type="region of interest" description="Disordered" evidence="1">
    <location>
        <begin position="329"/>
        <end position="349"/>
    </location>
</feature>
<evidence type="ECO:0008006" key="5">
    <source>
        <dbReference type="Google" id="ProtNLM"/>
    </source>
</evidence>
<feature type="chain" id="PRO_5020678180" description="Lipoprotein" evidence="2">
    <location>
        <begin position="19"/>
        <end position="349"/>
    </location>
</feature>
<accession>A0A4V3JE38</accession>
<dbReference type="PROSITE" id="PS51257">
    <property type="entry name" value="PROKAR_LIPOPROTEIN"/>
    <property type="match status" value="1"/>
</dbReference>
<gene>
    <name evidence="3" type="ORF">EHO60_01445</name>
</gene>
<reference evidence="3" key="1">
    <citation type="journal article" date="2019" name="PLoS Negl. Trop. Dis.">
        <title>Revisiting the worldwide diversity of Leptospira species in the environment.</title>
        <authorList>
            <person name="Vincent A.T."/>
            <person name="Schiettekatte O."/>
            <person name="Bourhy P."/>
            <person name="Veyrier F.J."/>
            <person name="Picardeau M."/>
        </authorList>
    </citation>
    <scope>NUCLEOTIDE SEQUENCE [LARGE SCALE GENOMIC DNA]</scope>
    <source>
        <strain evidence="3">SSW15</strain>
    </source>
</reference>
<organism evidence="3 4">
    <name type="scientific">Leptospira fletcheri</name>
    <dbReference type="NCBI Taxonomy" id="2484981"/>
    <lineage>
        <taxon>Bacteria</taxon>
        <taxon>Pseudomonadati</taxon>
        <taxon>Spirochaetota</taxon>
        <taxon>Spirochaetia</taxon>
        <taxon>Leptospirales</taxon>
        <taxon>Leptospiraceae</taxon>
        <taxon>Leptospira</taxon>
    </lineage>
</organism>
<sequence>MSRTLFNSILAVALSVVAGIGCHKSTGSSNNAGTLLAMIAEQSQIGNAVGTGMNSVTNATSGSTDGSGTGVALFSPIGPVQAVAQNKKDYSSYLARLFSSPLEATVYTLNCPKGGTATRTPQSSDLTTAATVNVVWTYSNCAFGPGISMNGTLENDWTGLAATATPVQSGTVLNVASSVTLSDSALGASLTESASTNSLGTGIVNPQINVAHVLTFSSATAYTINTNITRSGTIFGKVIFSHTVTTPTPLNLTFNKAGGTRTVNSGVQTIKHNLANFTVSLTYSSVVYSYTTCQPTSGSISFTVSGNRNGSGTVSFNNGVATYTYTPTTASSGDKSESGTVSVRGCSMN</sequence>
<comment type="caution">
    <text evidence="3">The sequence shown here is derived from an EMBL/GenBank/DDBJ whole genome shotgun (WGS) entry which is preliminary data.</text>
</comment>
<proteinExistence type="predicted"/>
<dbReference type="OrthoDB" id="318522at2"/>
<dbReference type="RefSeq" id="WP_135766376.1">
    <property type="nucleotide sequence ID" value="NZ_RQET01000001.1"/>
</dbReference>
<evidence type="ECO:0000313" key="4">
    <source>
        <dbReference type="Proteomes" id="UP000298458"/>
    </source>
</evidence>
<evidence type="ECO:0000256" key="1">
    <source>
        <dbReference type="SAM" id="MobiDB-lite"/>
    </source>
</evidence>
<dbReference type="AlphaFoldDB" id="A0A4V3JE38"/>
<dbReference type="Proteomes" id="UP000298458">
    <property type="component" value="Unassembled WGS sequence"/>
</dbReference>
<keyword evidence="2" id="KW-0732">Signal</keyword>
<evidence type="ECO:0000256" key="2">
    <source>
        <dbReference type="SAM" id="SignalP"/>
    </source>
</evidence>
<dbReference type="EMBL" id="RQET01000001">
    <property type="protein sequence ID" value="TGK14035.1"/>
    <property type="molecule type" value="Genomic_DNA"/>
</dbReference>
<keyword evidence="4" id="KW-1185">Reference proteome</keyword>
<evidence type="ECO:0000313" key="3">
    <source>
        <dbReference type="EMBL" id="TGK14035.1"/>
    </source>
</evidence>
<name>A0A4V3JE38_9LEPT</name>